<dbReference type="SMART" id="SM00292">
    <property type="entry name" value="BRCT"/>
    <property type="match status" value="1"/>
</dbReference>
<dbReference type="PROSITE" id="PS50172">
    <property type="entry name" value="BRCT"/>
    <property type="match status" value="1"/>
</dbReference>
<dbReference type="CDD" id="cd17748">
    <property type="entry name" value="BRCT_DNA_ligase_like"/>
    <property type="match status" value="1"/>
</dbReference>
<evidence type="ECO:0000313" key="4">
    <source>
        <dbReference type="Proteomes" id="UP000011591"/>
    </source>
</evidence>
<proteinExistence type="predicted"/>
<dbReference type="Proteomes" id="UP000011591">
    <property type="component" value="Unassembled WGS sequence"/>
</dbReference>
<sequence length="101" mass="10921">MSSKTYANGGAEQDAGGELDGLTFVFDGSTSKRDWAELVERHGDTVAREVSSSTDYLVVGDDPEQPELDDACEYDVPVITEYEFGDLLQTKGVDSQMAGFS</sequence>
<dbReference type="GO" id="GO:0003911">
    <property type="term" value="F:DNA ligase (NAD+) activity"/>
    <property type="evidence" value="ECO:0007669"/>
    <property type="project" value="UniProtKB-EC"/>
</dbReference>
<dbReference type="RefSeq" id="WP_006664936.1">
    <property type="nucleotide sequence ID" value="NZ_AOIP01000016.1"/>
</dbReference>
<dbReference type="EMBL" id="AOIP01000016">
    <property type="protein sequence ID" value="ELZ06794.1"/>
    <property type="molecule type" value="Genomic_DNA"/>
</dbReference>
<dbReference type="Gene3D" id="3.40.50.10190">
    <property type="entry name" value="BRCT domain"/>
    <property type="match status" value="1"/>
</dbReference>
<evidence type="ECO:0000259" key="2">
    <source>
        <dbReference type="PROSITE" id="PS50172"/>
    </source>
</evidence>
<reference evidence="3 4" key="1">
    <citation type="journal article" date="2014" name="PLoS Genet.">
        <title>Phylogenetically driven sequencing of extremely halophilic archaea reveals strategies for static and dynamic osmo-response.</title>
        <authorList>
            <person name="Becker E.A."/>
            <person name="Seitzer P.M."/>
            <person name="Tritt A."/>
            <person name="Larsen D."/>
            <person name="Krusor M."/>
            <person name="Yao A.I."/>
            <person name="Wu D."/>
            <person name="Madern D."/>
            <person name="Eisen J.A."/>
            <person name="Darling A.E."/>
            <person name="Facciotti M.T."/>
        </authorList>
    </citation>
    <scope>NUCLEOTIDE SEQUENCE [LARGE SCALE GENOMIC DNA]</scope>
    <source>
        <strain evidence="3 4">DSM 13077</strain>
    </source>
</reference>
<feature type="region of interest" description="Disordered" evidence="1">
    <location>
        <begin position="1"/>
        <end position="20"/>
    </location>
</feature>
<keyword evidence="3" id="KW-0436">Ligase</keyword>
<protein>
    <submittedName>
        <fullName evidence="3">NAD-dependent DNA ligase LigA</fullName>
        <ecNumber evidence="3">6.5.1.2</ecNumber>
    </submittedName>
</protein>
<dbReference type="SUPFAM" id="SSF52113">
    <property type="entry name" value="BRCT domain"/>
    <property type="match status" value="1"/>
</dbReference>
<feature type="domain" description="BRCT" evidence="2">
    <location>
        <begin position="14"/>
        <end position="81"/>
    </location>
</feature>
<comment type="caution">
    <text evidence="3">The sequence shown here is derived from an EMBL/GenBank/DDBJ whole genome shotgun (WGS) entry which is preliminary data.</text>
</comment>
<evidence type="ECO:0000313" key="3">
    <source>
        <dbReference type="EMBL" id="ELZ06794.1"/>
    </source>
</evidence>
<dbReference type="EC" id="6.5.1.2" evidence="3"/>
<dbReference type="PATRIC" id="fig|1227491.4.peg.1479"/>
<dbReference type="InterPro" id="IPR036420">
    <property type="entry name" value="BRCT_dom_sf"/>
</dbReference>
<gene>
    <name evidence="3" type="primary">ligA</name>
    <name evidence="3" type="ORF">C480_07172</name>
</gene>
<name>M0BAU8_9EURY</name>
<organism evidence="3 4">
    <name type="scientific">Natrialba aegyptia DSM 13077</name>
    <dbReference type="NCBI Taxonomy" id="1227491"/>
    <lineage>
        <taxon>Archaea</taxon>
        <taxon>Methanobacteriati</taxon>
        <taxon>Methanobacteriota</taxon>
        <taxon>Stenosarchaea group</taxon>
        <taxon>Halobacteria</taxon>
        <taxon>Halobacteriales</taxon>
        <taxon>Natrialbaceae</taxon>
        <taxon>Natrialba</taxon>
    </lineage>
</organism>
<keyword evidence="4" id="KW-1185">Reference proteome</keyword>
<dbReference type="Pfam" id="PF00533">
    <property type="entry name" value="BRCT"/>
    <property type="match status" value="1"/>
</dbReference>
<dbReference type="AlphaFoldDB" id="M0BAU8"/>
<accession>M0BAU8</accession>
<evidence type="ECO:0000256" key="1">
    <source>
        <dbReference type="SAM" id="MobiDB-lite"/>
    </source>
</evidence>
<dbReference type="InterPro" id="IPR001357">
    <property type="entry name" value="BRCT_dom"/>
</dbReference>